<dbReference type="eggNOG" id="ENOG502RIU4">
    <property type="taxonomic scope" value="Eukaryota"/>
</dbReference>
<comment type="domain">
    <text evidence="2">The jas domain is required for interaction with COI1.</text>
</comment>
<dbReference type="SMART" id="SM00979">
    <property type="entry name" value="TIFY"/>
    <property type="match status" value="1"/>
</dbReference>
<comment type="similarity">
    <text evidence="1 2">Belongs to the TIFY/JAZ family.</text>
</comment>
<dbReference type="GO" id="GO:0009611">
    <property type="term" value="P:response to wounding"/>
    <property type="evidence" value="ECO:0000318"/>
    <property type="project" value="GO_Central"/>
</dbReference>
<name>A0A061GLF1_THECC</name>
<accession>A0A061GLF1</accession>
<keyword evidence="6" id="KW-1185">Reference proteome</keyword>
<feature type="region of interest" description="Disordered" evidence="3">
    <location>
        <begin position="244"/>
        <end position="274"/>
    </location>
</feature>
<gene>
    <name evidence="5" type="ORF">TCM_037495</name>
</gene>
<evidence type="ECO:0000256" key="2">
    <source>
        <dbReference type="RuleBase" id="RU369065"/>
    </source>
</evidence>
<dbReference type="PROSITE" id="PS51320">
    <property type="entry name" value="TIFY"/>
    <property type="match status" value="1"/>
</dbReference>
<dbReference type="Pfam" id="PF06200">
    <property type="entry name" value="tify"/>
    <property type="match status" value="1"/>
</dbReference>
<organism evidence="5 6">
    <name type="scientific">Theobroma cacao</name>
    <name type="common">Cacao</name>
    <name type="synonym">Cocoa</name>
    <dbReference type="NCBI Taxonomy" id="3641"/>
    <lineage>
        <taxon>Eukaryota</taxon>
        <taxon>Viridiplantae</taxon>
        <taxon>Streptophyta</taxon>
        <taxon>Embryophyta</taxon>
        <taxon>Tracheophyta</taxon>
        <taxon>Spermatophyta</taxon>
        <taxon>Magnoliopsida</taxon>
        <taxon>eudicotyledons</taxon>
        <taxon>Gunneridae</taxon>
        <taxon>Pentapetalae</taxon>
        <taxon>rosids</taxon>
        <taxon>malvids</taxon>
        <taxon>Malvales</taxon>
        <taxon>Malvaceae</taxon>
        <taxon>Byttnerioideae</taxon>
        <taxon>Theobroma</taxon>
    </lineage>
</organism>
<evidence type="ECO:0000313" key="6">
    <source>
        <dbReference type="Proteomes" id="UP000026915"/>
    </source>
</evidence>
<dbReference type="InParanoid" id="A0A061GLF1"/>
<evidence type="ECO:0000256" key="1">
    <source>
        <dbReference type="ARBA" id="ARBA00008614"/>
    </source>
</evidence>
<proteinExistence type="inferred from homology"/>
<dbReference type="InterPro" id="IPR018467">
    <property type="entry name" value="CCT_CS"/>
</dbReference>
<dbReference type="PANTHER" id="PTHR33077:SF140">
    <property type="entry name" value="PROTEIN TIFY 10B"/>
    <property type="match status" value="1"/>
</dbReference>
<dbReference type="GO" id="GO:0031347">
    <property type="term" value="P:regulation of defense response"/>
    <property type="evidence" value="ECO:0000318"/>
    <property type="project" value="GO_Central"/>
</dbReference>
<dbReference type="Gramene" id="EOY30213">
    <property type="protein sequence ID" value="EOY30213"/>
    <property type="gene ID" value="TCM_037495"/>
</dbReference>
<dbReference type="STRING" id="3641.A0A061GLF1"/>
<dbReference type="PANTHER" id="PTHR33077">
    <property type="entry name" value="PROTEIN TIFY 4A-RELATED-RELATED"/>
    <property type="match status" value="1"/>
</dbReference>
<evidence type="ECO:0000256" key="3">
    <source>
        <dbReference type="SAM" id="MobiDB-lite"/>
    </source>
</evidence>
<protein>
    <recommendedName>
        <fullName evidence="2">Protein TIFY</fullName>
    </recommendedName>
    <alternativeName>
        <fullName evidence="2">Jasmonate ZIM domain-containing protein</fullName>
    </alternativeName>
</protein>
<dbReference type="InterPro" id="IPR040390">
    <property type="entry name" value="TIFY/JAZ"/>
</dbReference>
<feature type="domain" description="Tify" evidence="4">
    <location>
        <begin position="123"/>
        <end position="158"/>
    </location>
</feature>
<comment type="function">
    <text evidence="2">Repressor of jasmonate responses.</text>
</comment>
<keyword evidence="2" id="KW-0539">Nucleus</keyword>
<feature type="region of interest" description="Disordered" evidence="3">
    <location>
        <begin position="1"/>
        <end position="20"/>
    </location>
</feature>
<keyword evidence="2" id="KW-1184">Jasmonic acid signaling pathway</keyword>
<dbReference type="GO" id="GO:2000022">
    <property type="term" value="P:regulation of jasmonic acid mediated signaling pathway"/>
    <property type="evidence" value="ECO:0000318"/>
    <property type="project" value="GO_Central"/>
</dbReference>
<evidence type="ECO:0000313" key="5">
    <source>
        <dbReference type="EMBL" id="EOY30213.1"/>
    </source>
</evidence>
<dbReference type="FunCoup" id="A0A061GLF1">
    <property type="interactions" value="959"/>
</dbReference>
<dbReference type="Pfam" id="PF09425">
    <property type="entry name" value="Jas_motif"/>
    <property type="match status" value="1"/>
</dbReference>
<sequence length="274" mass="29451">MSCSPEFMGQKSARSPDKPSFTQTCSLLSQYLKEKGSFGDLTLGMTCNVEANGTPETLRPTMNLFPVNENSGDVSGRNLAAARNLRSMDLFPQQAGFSSPAAKDDGLKRVDSSVNSMNKSAAGEPQTAQMTIFYGGQVIVFNDFPADKAKEIMLLASKGSSQNNSFNPNPAKTNVSFTSSIARSPVEPVVGVPPTSNVVPNFINNATQECIQSAQRPIPGDLPIARRASLHRFLEKRKDRITTRAPYQISSSRASPSKPGDSMSWLGLAAQSPQ</sequence>
<comment type="subcellular location">
    <subcellularLocation>
        <location evidence="2">Nucleus</location>
    </subcellularLocation>
</comment>
<dbReference type="HOGENOM" id="CLU_051749_1_0_1"/>
<evidence type="ECO:0000259" key="4">
    <source>
        <dbReference type="PROSITE" id="PS51320"/>
    </source>
</evidence>
<reference evidence="5 6" key="1">
    <citation type="journal article" date="2013" name="Genome Biol.">
        <title>The genome sequence of the most widely cultivated cacao type and its use to identify candidate genes regulating pod color.</title>
        <authorList>
            <person name="Motamayor J.C."/>
            <person name="Mockaitis K."/>
            <person name="Schmutz J."/>
            <person name="Haiminen N."/>
            <person name="Iii D.L."/>
            <person name="Cornejo O."/>
            <person name="Findley S.D."/>
            <person name="Zheng P."/>
            <person name="Utro F."/>
            <person name="Royaert S."/>
            <person name="Saski C."/>
            <person name="Jenkins J."/>
            <person name="Podicheti R."/>
            <person name="Zhao M."/>
            <person name="Scheffler B.E."/>
            <person name="Stack J.C."/>
            <person name="Feltus F.A."/>
            <person name="Mustiga G.M."/>
            <person name="Amores F."/>
            <person name="Phillips W."/>
            <person name="Marelli J.P."/>
            <person name="May G.D."/>
            <person name="Shapiro H."/>
            <person name="Ma J."/>
            <person name="Bustamante C.D."/>
            <person name="Schnell R.J."/>
            <person name="Main D."/>
            <person name="Gilbert D."/>
            <person name="Parida L."/>
            <person name="Kuhn D.N."/>
        </authorList>
    </citation>
    <scope>NUCLEOTIDE SEQUENCE [LARGE SCALE GENOMIC DNA]</scope>
    <source>
        <strain evidence="6">cv. Matina 1-6</strain>
    </source>
</reference>
<dbReference type="InterPro" id="IPR010399">
    <property type="entry name" value="Tify_dom"/>
</dbReference>
<dbReference type="Proteomes" id="UP000026915">
    <property type="component" value="Chromosome 9"/>
</dbReference>
<dbReference type="AlphaFoldDB" id="A0A061GLF1"/>
<dbReference type="OMA" id="EPQKAQM"/>
<dbReference type="EMBL" id="CM001887">
    <property type="protein sequence ID" value="EOY30213.1"/>
    <property type="molecule type" value="Genomic_DNA"/>
</dbReference>
<dbReference type="GO" id="GO:0005634">
    <property type="term" value="C:nucleus"/>
    <property type="evidence" value="ECO:0000318"/>
    <property type="project" value="GO_Central"/>
</dbReference>